<sequence>MLIVVWHDLSDVRLAEALDDRASFQPSAASRPIRRHPSGQPLCGCGPS</sequence>
<evidence type="ECO:0000313" key="2">
    <source>
        <dbReference type="EMBL" id="MCO6419223.1"/>
    </source>
</evidence>
<organism evidence="2 3">
    <name type="scientific">Siccirubricoccus soli</name>
    <dbReference type="NCBI Taxonomy" id="2899147"/>
    <lineage>
        <taxon>Bacteria</taxon>
        <taxon>Pseudomonadati</taxon>
        <taxon>Pseudomonadota</taxon>
        <taxon>Alphaproteobacteria</taxon>
        <taxon>Acetobacterales</taxon>
        <taxon>Roseomonadaceae</taxon>
        <taxon>Siccirubricoccus</taxon>
    </lineage>
</organism>
<dbReference type="EMBL" id="JAFIRR010000180">
    <property type="protein sequence ID" value="MCO6419223.1"/>
    <property type="molecule type" value="Genomic_DNA"/>
</dbReference>
<reference evidence="2 3" key="1">
    <citation type="submission" date="2021-12" db="EMBL/GenBank/DDBJ databases">
        <title>Siccirubricoccus leaddurans sp. nov., a high concentration Zn2+ tolerance bacterium.</title>
        <authorList>
            <person name="Cao Y."/>
        </authorList>
    </citation>
    <scope>NUCLEOTIDE SEQUENCE [LARGE SCALE GENOMIC DNA]</scope>
    <source>
        <strain evidence="2 3">KC 17139</strain>
    </source>
</reference>
<dbReference type="RefSeq" id="WP_252955845.1">
    <property type="nucleotide sequence ID" value="NZ_JAFIRR010000180.1"/>
</dbReference>
<protein>
    <submittedName>
        <fullName evidence="2">Uncharacterized protein</fullName>
    </submittedName>
</protein>
<dbReference type="Proteomes" id="UP001523392">
    <property type="component" value="Unassembled WGS sequence"/>
</dbReference>
<comment type="caution">
    <text evidence="2">The sequence shown here is derived from an EMBL/GenBank/DDBJ whole genome shotgun (WGS) entry which is preliminary data.</text>
</comment>
<name>A0ABT1DBC3_9PROT</name>
<evidence type="ECO:0000313" key="3">
    <source>
        <dbReference type="Proteomes" id="UP001523392"/>
    </source>
</evidence>
<feature type="region of interest" description="Disordered" evidence="1">
    <location>
        <begin position="24"/>
        <end position="48"/>
    </location>
</feature>
<gene>
    <name evidence="2" type="ORF">JYK14_24115</name>
</gene>
<accession>A0ABT1DBC3</accession>
<proteinExistence type="predicted"/>
<keyword evidence="3" id="KW-1185">Reference proteome</keyword>
<evidence type="ECO:0000256" key="1">
    <source>
        <dbReference type="SAM" id="MobiDB-lite"/>
    </source>
</evidence>